<keyword evidence="5" id="KW-1185">Reference proteome</keyword>
<dbReference type="PROSITE" id="PS51186">
    <property type="entry name" value="GNAT"/>
    <property type="match status" value="1"/>
</dbReference>
<keyword evidence="2" id="KW-1133">Transmembrane helix</keyword>
<feature type="compositionally biased region" description="Gly residues" evidence="1">
    <location>
        <begin position="85"/>
        <end position="94"/>
    </location>
</feature>
<feature type="transmembrane region" description="Helical" evidence="2">
    <location>
        <begin position="36"/>
        <end position="54"/>
    </location>
</feature>
<keyword evidence="2" id="KW-0812">Transmembrane</keyword>
<accession>A0A917K5C1</accession>
<keyword evidence="2" id="KW-0472">Membrane</keyword>
<dbReference type="EMBL" id="BMOY01000006">
    <property type="protein sequence ID" value="GGI99654.1"/>
    <property type="molecule type" value="Genomic_DNA"/>
</dbReference>
<protein>
    <recommendedName>
        <fullName evidence="3">N-acetyltransferase domain-containing protein</fullName>
    </recommendedName>
</protein>
<dbReference type="AlphaFoldDB" id="A0A917K5C1"/>
<dbReference type="InterPro" id="IPR016181">
    <property type="entry name" value="Acyl_CoA_acyltransferase"/>
</dbReference>
<evidence type="ECO:0000256" key="1">
    <source>
        <dbReference type="SAM" id="MobiDB-lite"/>
    </source>
</evidence>
<proteinExistence type="predicted"/>
<dbReference type="Proteomes" id="UP000637695">
    <property type="component" value="Unassembled WGS sequence"/>
</dbReference>
<dbReference type="InterPro" id="IPR000182">
    <property type="entry name" value="GNAT_dom"/>
</dbReference>
<organism evidence="4 5">
    <name type="scientific">Alicyclobacillus cellulosilyticus</name>
    <dbReference type="NCBI Taxonomy" id="1003997"/>
    <lineage>
        <taxon>Bacteria</taxon>
        <taxon>Bacillati</taxon>
        <taxon>Bacillota</taxon>
        <taxon>Bacilli</taxon>
        <taxon>Bacillales</taxon>
        <taxon>Alicyclobacillaceae</taxon>
        <taxon>Alicyclobacillus</taxon>
    </lineage>
</organism>
<reference evidence="4" key="1">
    <citation type="journal article" date="2014" name="Int. J. Syst. Evol. Microbiol.">
        <title>Complete genome sequence of Corynebacterium casei LMG S-19264T (=DSM 44701T), isolated from a smear-ripened cheese.</title>
        <authorList>
            <consortium name="US DOE Joint Genome Institute (JGI-PGF)"/>
            <person name="Walter F."/>
            <person name="Albersmeier A."/>
            <person name="Kalinowski J."/>
            <person name="Ruckert C."/>
        </authorList>
    </citation>
    <scope>NUCLEOTIDE SEQUENCE</scope>
    <source>
        <strain evidence="4">JCM 18487</strain>
    </source>
</reference>
<name>A0A917K5C1_9BACL</name>
<dbReference type="CDD" id="cd04301">
    <property type="entry name" value="NAT_SF"/>
    <property type="match status" value="1"/>
</dbReference>
<reference evidence="4" key="2">
    <citation type="submission" date="2020-09" db="EMBL/GenBank/DDBJ databases">
        <authorList>
            <person name="Sun Q."/>
            <person name="Ohkuma M."/>
        </authorList>
    </citation>
    <scope>NUCLEOTIDE SEQUENCE</scope>
    <source>
        <strain evidence="4">JCM 18487</strain>
    </source>
</reference>
<evidence type="ECO:0000256" key="2">
    <source>
        <dbReference type="SAM" id="Phobius"/>
    </source>
</evidence>
<evidence type="ECO:0000259" key="3">
    <source>
        <dbReference type="PROSITE" id="PS51186"/>
    </source>
</evidence>
<comment type="caution">
    <text evidence="4">The sequence shown here is derived from an EMBL/GenBank/DDBJ whole genome shotgun (WGS) entry which is preliminary data.</text>
</comment>
<dbReference type="SUPFAM" id="SSF55729">
    <property type="entry name" value="Acyl-CoA N-acyltransferases (Nat)"/>
    <property type="match status" value="1"/>
</dbReference>
<evidence type="ECO:0000313" key="4">
    <source>
        <dbReference type="EMBL" id="GGI99654.1"/>
    </source>
</evidence>
<dbReference type="Pfam" id="PF00583">
    <property type="entry name" value="Acetyltransf_1"/>
    <property type="match status" value="1"/>
</dbReference>
<sequence length="323" mass="33684">MRRRLRIALLAASLAVFALCALAALGLRALGRPLPLWMGVGLTYGGVFTLFWWLDRFGRAASRLRAERDARRPVPRPRPRPAEGAPGGIQGGGASAAAHGAGRGASSTLPANAGGWDDAGLGSAGGTARRSSLRRVPPQEAQRLQALLDAAAAELQVLAEWPAARGAADAVPQTGRWRADEWLADPARHVFFIVGPDRAGRSGVPPGAGPDVAGCCALHIGPDRTAEITLVYVDPLWRRLGLASEAVEAMASFAQLLGGTSVWVRLPPGNARARRFFQQLQFRPRAATGGPPAGEGPAAAAAAAAANREAAEVWVRPLDTLPG</sequence>
<dbReference type="Gene3D" id="3.40.630.30">
    <property type="match status" value="1"/>
</dbReference>
<feature type="region of interest" description="Disordered" evidence="1">
    <location>
        <begin position="67"/>
        <end position="136"/>
    </location>
</feature>
<feature type="domain" description="N-acetyltransferase" evidence="3">
    <location>
        <begin position="131"/>
        <end position="319"/>
    </location>
</feature>
<dbReference type="RefSeq" id="WP_188881096.1">
    <property type="nucleotide sequence ID" value="NZ_BMOY01000006.1"/>
</dbReference>
<dbReference type="GO" id="GO:0016747">
    <property type="term" value="F:acyltransferase activity, transferring groups other than amino-acyl groups"/>
    <property type="evidence" value="ECO:0007669"/>
    <property type="project" value="InterPro"/>
</dbReference>
<evidence type="ECO:0000313" key="5">
    <source>
        <dbReference type="Proteomes" id="UP000637695"/>
    </source>
</evidence>
<gene>
    <name evidence="4" type="ORF">GCM10010885_06210</name>
</gene>